<name>A0A1J5GX17_9BACT</name>
<reference evidence="7 8" key="3">
    <citation type="submission" date="2017-09" db="EMBL/GenBank/DDBJ databases">
        <title>Depth-based differentiation of microbial function through sediment-hosted aquifers and enrichment of novel symbionts in the deep terrestrial subsurface.</title>
        <authorList>
            <person name="Probst A.J."/>
            <person name="Ladd B."/>
            <person name="Jarett J.K."/>
            <person name="Geller-Mcgrath D.E."/>
            <person name="Sieber C.M."/>
            <person name="Emerson J.B."/>
            <person name="Anantharaman K."/>
            <person name="Thomas B.C."/>
            <person name="Malmstrom R."/>
            <person name="Stieglmeier M."/>
            <person name="Klingl A."/>
            <person name="Woyke T."/>
            <person name="Ryan C.M."/>
            <person name="Banfield J.F."/>
        </authorList>
    </citation>
    <scope>NUCLEOTIDE SEQUENCE [LARGE SCALE GENOMIC DNA]</scope>
    <source>
        <strain evidence="4">CG_4_10_14_3_um_filter_34_13</strain>
        <strain evidence="5">CG_4_9_14_3_um_filter_33_16</strain>
    </source>
</reference>
<accession>A0A2M8CE57</accession>
<evidence type="ECO:0000313" key="2">
    <source>
        <dbReference type="EMBL" id="OIP71472.1"/>
    </source>
</evidence>
<protein>
    <recommendedName>
        <fullName evidence="1">Abortive infection protein-like C-terminal domain-containing protein</fullName>
    </recommendedName>
</protein>
<evidence type="ECO:0000313" key="5">
    <source>
        <dbReference type="EMBL" id="PJB57343.1"/>
    </source>
</evidence>
<dbReference type="AlphaFoldDB" id="A0A1J5GX17"/>
<dbReference type="STRING" id="1805029.AUK42_03455"/>
<gene>
    <name evidence="2" type="ORF">AUK42_03455</name>
    <name evidence="5" type="ORF">CO097_02670</name>
    <name evidence="4" type="ORF">COZ07_04030</name>
    <name evidence="3" type="ORF">COZ58_06300</name>
</gene>
<dbReference type="EMBL" id="PFIP01000128">
    <property type="protein sequence ID" value="PIX33775.1"/>
    <property type="molecule type" value="Genomic_DNA"/>
</dbReference>
<evidence type="ECO:0000313" key="3">
    <source>
        <dbReference type="EMBL" id="PIX33775.1"/>
    </source>
</evidence>
<reference evidence="3" key="2">
    <citation type="submission" date="2017-09" db="EMBL/GenBank/DDBJ databases">
        <title>Depth-based differentiation of microbial function through sediment-hosted aquifers and enrichment of novel symbionts in the deep terrestrial subsurface.</title>
        <authorList>
            <person name="Probst A.J."/>
            <person name="Ladd B."/>
            <person name="Jarett J.K."/>
            <person name="Geller-Mcgrath D.E."/>
            <person name="Sieber C.M.K."/>
            <person name="Emerson J.B."/>
            <person name="Anantharaman K."/>
            <person name="Thomas B.C."/>
            <person name="Malmstrom R."/>
            <person name="Stieglmeier M."/>
            <person name="Klingl A."/>
            <person name="Woyke T."/>
            <person name="Ryan C.M."/>
            <person name="Banfield J.F."/>
        </authorList>
    </citation>
    <scope>NUCLEOTIDE SEQUENCE</scope>
    <source>
        <strain evidence="3">CG_4_8_14_3_um_filter_34_18</strain>
    </source>
</reference>
<comment type="caution">
    <text evidence="2">The sequence shown here is derived from an EMBL/GenBank/DDBJ whole genome shotgun (WGS) entry which is preliminary data.</text>
</comment>
<feature type="domain" description="Abortive infection protein-like C-terminal" evidence="1">
    <location>
        <begin position="187"/>
        <end position="259"/>
    </location>
</feature>
<accession>A0A2M7K6P1</accession>
<dbReference type="Proteomes" id="UP000182763">
    <property type="component" value="Unassembled WGS sequence"/>
</dbReference>
<evidence type="ECO:0000313" key="6">
    <source>
        <dbReference type="Proteomes" id="UP000182763"/>
    </source>
</evidence>
<dbReference type="Proteomes" id="UP000231493">
    <property type="component" value="Unassembled WGS sequence"/>
</dbReference>
<evidence type="ECO:0000313" key="8">
    <source>
        <dbReference type="Proteomes" id="UP000230646"/>
    </source>
</evidence>
<dbReference type="EMBL" id="PFTV01000065">
    <property type="protein sequence ID" value="PJB57343.1"/>
    <property type="molecule type" value="Genomic_DNA"/>
</dbReference>
<dbReference type="RefSeq" id="WP_406607314.1">
    <property type="nucleotide sequence ID" value="NZ_PFKO01000148.1"/>
</dbReference>
<evidence type="ECO:0000313" key="4">
    <source>
        <dbReference type="EMBL" id="PIY32927.1"/>
    </source>
</evidence>
<dbReference type="EMBL" id="MNYY01000066">
    <property type="protein sequence ID" value="OIP71472.1"/>
    <property type="molecule type" value="Genomic_DNA"/>
</dbReference>
<reference evidence="2 6" key="1">
    <citation type="journal article" date="2016" name="Environ. Microbiol.">
        <title>Genomic resolution of a cold subsurface aquifer community provides metabolic insights for novel microbes adapted to high CO concentrations.</title>
        <authorList>
            <person name="Probst A.J."/>
            <person name="Castelle C.J."/>
            <person name="Singh A."/>
            <person name="Brown C.T."/>
            <person name="Anantharaman K."/>
            <person name="Sharon I."/>
            <person name="Hug L.A."/>
            <person name="Burstein D."/>
            <person name="Emerson J.B."/>
            <person name="Thomas B.C."/>
            <person name="Banfield J.F."/>
        </authorList>
    </citation>
    <scope>NUCLEOTIDE SEQUENCE [LARGE SCALE GENOMIC DNA]</scope>
    <source>
        <strain evidence="2">CG2_30_33_13</strain>
    </source>
</reference>
<dbReference type="Proteomes" id="UP000228560">
    <property type="component" value="Unassembled WGS sequence"/>
</dbReference>
<dbReference type="InterPro" id="IPR026001">
    <property type="entry name" value="Abi-like_C"/>
</dbReference>
<accession>A0A1J5GX17</accession>
<organism evidence="2 6">
    <name type="scientific">Candidatus Infernicultor aquiphilus</name>
    <dbReference type="NCBI Taxonomy" id="1805029"/>
    <lineage>
        <taxon>Bacteria</taxon>
        <taxon>Pseudomonadati</taxon>
        <taxon>Atribacterota</taxon>
        <taxon>Candidatus Phoenicimicrobiia</taxon>
        <taxon>Candidatus Pheonicimicrobiales</taxon>
        <taxon>Candidatus Phoenicimicrobiaceae</taxon>
        <taxon>Candidatus Infernicultor</taxon>
    </lineage>
</organism>
<accession>A0A2M7PRK8</accession>
<sequence length="269" mass="31197">MKVSEFTIKHLSRIINGDCDYTPYLTGSMLVELFNRYGFRDTYGQGFPSRWLYVEEKIKKLNGSVKLAKVIEEIVDPRSYYDTEFKVAEAVDKINNIISYDGYLLIEKGKRYKIVNTESVYIEPESLGEIENDFLTEQIKKCDDKILEEDFDGAITNARTLAETVIVDILSKYDLDYQYKGDLIAAYQRIKRLLNLDPSNIDYPDSIKQILSGLISIINGLANMRNEMSDAHTRRYKPERHHAKLAVNSSKTLSEFLIDTLIKQYRKER</sequence>
<dbReference type="Pfam" id="PF14355">
    <property type="entry name" value="Abi_C"/>
    <property type="match status" value="1"/>
</dbReference>
<dbReference type="EMBL" id="PFKO01000148">
    <property type="protein sequence ID" value="PIY32927.1"/>
    <property type="molecule type" value="Genomic_DNA"/>
</dbReference>
<dbReference type="Proteomes" id="UP000230646">
    <property type="component" value="Unassembled WGS sequence"/>
</dbReference>
<proteinExistence type="predicted"/>
<evidence type="ECO:0000259" key="1">
    <source>
        <dbReference type="Pfam" id="PF14355"/>
    </source>
</evidence>
<evidence type="ECO:0000313" key="7">
    <source>
        <dbReference type="Proteomes" id="UP000228560"/>
    </source>
</evidence>